<dbReference type="AlphaFoldDB" id="A0A365YD17"/>
<gene>
    <name evidence="4" type="ORF">C1H84_10870</name>
</gene>
<reference evidence="4 5" key="1">
    <citation type="submission" date="2018-01" db="EMBL/GenBank/DDBJ databases">
        <title>Glutamicibacter soli strain NHPC-3 Whole genome sequence and assembly.</title>
        <authorList>
            <person name="Choudhury P."/>
            <person name="Gupta D."/>
            <person name="Sengupta K."/>
            <person name="Jawed A."/>
            <person name="Sultana N."/>
            <person name="Saha P."/>
        </authorList>
    </citation>
    <scope>NUCLEOTIDE SEQUENCE [LARGE SCALE GENOMIC DNA]</scope>
    <source>
        <strain evidence="4 5">NHPC-3</strain>
    </source>
</reference>
<organism evidence="4 5">
    <name type="scientific">Glutamicibacter soli</name>
    <dbReference type="NCBI Taxonomy" id="453836"/>
    <lineage>
        <taxon>Bacteria</taxon>
        <taxon>Bacillati</taxon>
        <taxon>Actinomycetota</taxon>
        <taxon>Actinomycetes</taxon>
        <taxon>Micrococcales</taxon>
        <taxon>Micrococcaceae</taxon>
        <taxon>Glutamicibacter</taxon>
    </lineage>
</organism>
<keyword evidence="1" id="KW-0328">Glycosyltransferase</keyword>
<keyword evidence="5" id="KW-1185">Reference proteome</keyword>
<protein>
    <submittedName>
        <fullName evidence="4">Glycosyl transferase</fullName>
    </submittedName>
</protein>
<dbReference type="Pfam" id="PF13439">
    <property type="entry name" value="Glyco_transf_4"/>
    <property type="match status" value="1"/>
</dbReference>
<dbReference type="SUPFAM" id="SSF53756">
    <property type="entry name" value="UDP-Glycosyltransferase/glycogen phosphorylase"/>
    <property type="match status" value="1"/>
</dbReference>
<keyword evidence="2 4" id="KW-0808">Transferase</keyword>
<evidence type="ECO:0000313" key="4">
    <source>
        <dbReference type="EMBL" id="RBM00449.1"/>
    </source>
</evidence>
<dbReference type="PANTHER" id="PTHR12526">
    <property type="entry name" value="GLYCOSYLTRANSFERASE"/>
    <property type="match status" value="1"/>
</dbReference>
<dbReference type="Gene3D" id="3.40.50.2000">
    <property type="entry name" value="Glycogen Phosphorylase B"/>
    <property type="match status" value="2"/>
</dbReference>
<evidence type="ECO:0000256" key="2">
    <source>
        <dbReference type="ARBA" id="ARBA00022679"/>
    </source>
</evidence>
<evidence type="ECO:0000256" key="1">
    <source>
        <dbReference type="ARBA" id="ARBA00022676"/>
    </source>
</evidence>
<accession>A0A365YD17</accession>
<dbReference type="PANTHER" id="PTHR12526:SF595">
    <property type="entry name" value="BLL5217 PROTEIN"/>
    <property type="match status" value="1"/>
</dbReference>
<comment type="caution">
    <text evidence="4">The sequence shown here is derived from an EMBL/GenBank/DDBJ whole genome shotgun (WGS) entry which is preliminary data.</text>
</comment>
<dbReference type="GO" id="GO:0016757">
    <property type="term" value="F:glycosyltransferase activity"/>
    <property type="evidence" value="ECO:0007669"/>
    <property type="project" value="UniProtKB-KW"/>
</dbReference>
<evidence type="ECO:0000259" key="3">
    <source>
        <dbReference type="Pfam" id="PF13439"/>
    </source>
</evidence>
<dbReference type="Proteomes" id="UP000252167">
    <property type="component" value="Unassembled WGS sequence"/>
</dbReference>
<dbReference type="EMBL" id="POAF01000005">
    <property type="protein sequence ID" value="RBM00449.1"/>
    <property type="molecule type" value="Genomic_DNA"/>
</dbReference>
<sequence length="376" mass="41160">MYERFETRPSMDPLRIAVLAHLHHPIRPPFAGGMEAHTSHVVADLCARGHEVTLFAKAGSAHFGRNSRGRVQAVLPADYQVRGYPDEDHRDEQHRRLDGAMSSAISAVRAGAFDVVINNSLSPIPHEQLDGIPTLHLLHTPPLPRITAVLATRPERPHGHRYATVSHSNARAWRAWIPDLAVIPNGIDLRRWEPGRKDRIVPGTAAWTGRITPEKGTHLAIAAARANGLRLRLAGPIQDPEYYESLIRPSLDDKVRYMGHLGQDQLREVIASAQVFISSPLWEEPFGLTTLEAMACGTPVAATPNGAMAELIGASGGVVACTADEAGLANAIREAVGLRRTDVLQRAAQFSRDQMIRSYEEALYDLHAAQSLGRVQ</sequence>
<proteinExistence type="predicted"/>
<name>A0A365YD17_9MICC</name>
<feature type="domain" description="Glycosyltransferase subfamily 4-like N-terminal" evidence="3">
    <location>
        <begin position="32"/>
        <end position="191"/>
    </location>
</feature>
<dbReference type="Pfam" id="PF13692">
    <property type="entry name" value="Glyco_trans_1_4"/>
    <property type="match status" value="1"/>
</dbReference>
<dbReference type="InterPro" id="IPR028098">
    <property type="entry name" value="Glyco_trans_4-like_N"/>
</dbReference>
<evidence type="ECO:0000313" key="5">
    <source>
        <dbReference type="Proteomes" id="UP000252167"/>
    </source>
</evidence>